<keyword evidence="3" id="KW-0812">Transmembrane</keyword>
<keyword evidence="7" id="KW-0732">Signal</keyword>
<evidence type="ECO:0000256" key="5">
    <source>
        <dbReference type="ARBA" id="ARBA00023136"/>
    </source>
</evidence>
<evidence type="ECO:0000256" key="1">
    <source>
        <dbReference type="ARBA" id="ARBA00004141"/>
    </source>
</evidence>
<evidence type="ECO:0000313" key="8">
    <source>
        <dbReference type="EMBL" id="JAC67008.1"/>
    </source>
</evidence>
<keyword evidence="4" id="KW-1133">Transmembrane helix</keyword>
<dbReference type="GO" id="GO:0005770">
    <property type="term" value="C:late endosome"/>
    <property type="evidence" value="ECO:0007669"/>
    <property type="project" value="TreeGrafter"/>
</dbReference>
<feature type="region of interest" description="Disordered" evidence="6">
    <location>
        <begin position="308"/>
        <end position="369"/>
    </location>
</feature>
<dbReference type="PANTHER" id="PTHR31592">
    <property type="entry name" value="TRANSMEMBRANE PROTEIN 192"/>
    <property type="match status" value="1"/>
</dbReference>
<dbReference type="InterPro" id="IPR029399">
    <property type="entry name" value="TMEM192"/>
</dbReference>
<evidence type="ECO:0000256" key="6">
    <source>
        <dbReference type="SAM" id="MobiDB-lite"/>
    </source>
</evidence>
<accession>A0A061R4V0</accession>
<name>A0A061R4V0_9CHLO</name>
<gene>
    <name evidence="8" type="ORF">TSPGSL018_12238</name>
</gene>
<organism evidence="8">
    <name type="scientific">Tetraselmis sp. GSL018</name>
    <dbReference type="NCBI Taxonomy" id="582737"/>
    <lineage>
        <taxon>Eukaryota</taxon>
        <taxon>Viridiplantae</taxon>
        <taxon>Chlorophyta</taxon>
        <taxon>core chlorophytes</taxon>
        <taxon>Chlorodendrophyceae</taxon>
        <taxon>Chlorodendrales</taxon>
        <taxon>Chlorodendraceae</taxon>
        <taxon>Tetraselmis</taxon>
    </lineage>
</organism>
<evidence type="ECO:0008006" key="9">
    <source>
        <dbReference type="Google" id="ProtNLM"/>
    </source>
</evidence>
<comment type="subcellular location">
    <subcellularLocation>
        <location evidence="1">Membrane</location>
        <topology evidence="1">Multi-pass membrane protein</topology>
    </subcellularLocation>
</comment>
<dbReference type="PANTHER" id="PTHR31592:SF1">
    <property type="entry name" value="TRANSMEMBRANE PROTEIN 192"/>
    <property type="match status" value="1"/>
</dbReference>
<dbReference type="AlphaFoldDB" id="A0A061R4V0"/>
<evidence type="ECO:0000256" key="3">
    <source>
        <dbReference type="ARBA" id="ARBA00022692"/>
    </source>
</evidence>
<reference evidence="8" key="1">
    <citation type="submission" date="2014-05" db="EMBL/GenBank/DDBJ databases">
        <title>The transcriptome of the halophilic microalga Tetraselmis sp. GSL018 isolated from the Great Salt Lake, Utah.</title>
        <authorList>
            <person name="Jinkerson R.E."/>
            <person name="D'Adamo S."/>
            <person name="Posewitz M.C."/>
        </authorList>
    </citation>
    <scope>NUCLEOTIDE SEQUENCE</scope>
    <source>
        <strain evidence="8">GSL018</strain>
    </source>
</reference>
<feature type="chain" id="PRO_5001605568" description="Transmembrane protein 192" evidence="7">
    <location>
        <begin position="18"/>
        <end position="369"/>
    </location>
</feature>
<evidence type="ECO:0000256" key="2">
    <source>
        <dbReference type="ARBA" id="ARBA00006314"/>
    </source>
</evidence>
<evidence type="ECO:0000256" key="7">
    <source>
        <dbReference type="SAM" id="SignalP"/>
    </source>
</evidence>
<feature type="region of interest" description="Disordered" evidence="6">
    <location>
        <begin position="211"/>
        <end position="230"/>
    </location>
</feature>
<keyword evidence="5" id="KW-0472">Membrane</keyword>
<dbReference type="EMBL" id="GBEZ01019569">
    <property type="protein sequence ID" value="JAC67008.1"/>
    <property type="molecule type" value="Transcribed_RNA"/>
</dbReference>
<comment type="similarity">
    <text evidence="2">Belongs to the TMEM192 family.</text>
</comment>
<feature type="signal peptide" evidence="7">
    <location>
        <begin position="1"/>
        <end position="17"/>
    </location>
</feature>
<proteinExistence type="inferred from homology"/>
<dbReference type="GO" id="GO:0005765">
    <property type="term" value="C:lysosomal membrane"/>
    <property type="evidence" value="ECO:0007669"/>
    <property type="project" value="TreeGrafter"/>
</dbReference>
<protein>
    <recommendedName>
        <fullName evidence="9">Transmembrane protein 192</fullName>
    </recommendedName>
</protein>
<sequence length="369" mass="41535">MAVYLVVLFVPWHLVFSRQPITQHSLELSVKISAHVLFLPLSALLRRLLLVQHEQHPCMDYLQFYHNTRTLVDWPFTASSAANALLLVLCQLPGDGPLSSYRGMSRALQATVTLELLSVAVLYAVYMRHLTGLYSRRISINAQLRPIGSLLPEDSVLVLPESIESGPGVPARSVPLVSPELAEVFLYLNQHITWLCRDVVQLEKKLAFRTGSPRGAEPQAQEAQADAHDQLASRDRQLRALMVEQESLQKQQAIAWKMLDEKDAENQRLQVNKRQHMDENARLRSTLREWSLRNVRLEHELSRLAEELERSRGLARPAEGDPPAEPEAPAREPPAADWLGRRGEPSEWAPPHQAPGGEGSTTRRGEGTR</sequence>
<evidence type="ECO:0000256" key="4">
    <source>
        <dbReference type="ARBA" id="ARBA00022989"/>
    </source>
</evidence>